<feature type="compositionally biased region" description="Polar residues" evidence="1">
    <location>
        <begin position="1"/>
        <end position="19"/>
    </location>
</feature>
<organism evidence="2 3">
    <name type="scientific">Pseudozyma flocculosa</name>
    <dbReference type="NCBI Taxonomy" id="84751"/>
    <lineage>
        <taxon>Eukaryota</taxon>
        <taxon>Fungi</taxon>
        <taxon>Dikarya</taxon>
        <taxon>Basidiomycota</taxon>
        <taxon>Ustilaginomycotina</taxon>
        <taxon>Ustilaginomycetes</taxon>
        <taxon>Ustilaginales</taxon>
        <taxon>Ustilaginaceae</taxon>
        <taxon>Pseudozyma</taxon>
    </lineage>
</organism>
<sequence>MTSIRQQQQPASSSYNTGGPSTAINPSSSSSSSSSSSTTTSATAAAAANANASASGPSSQHPQVSLLGTVPLVHLAGLLAHVTRHLTTLPPLDLLERETLLARHDDVASSVREKHDNAWAAVVRSRRGVRLRVKERLGRYDVGVDNEAEHEVECQLALPLPPLPERQYPRVTVRPAVNVQVLAQPTSSRLHSSSKDRTRTTSTSSFSTPFLPLPPSCLDTDATTGWRTLTSALGWTPSFSFIRYGLEFILDDQSARARTDSGGGGSSNPLQPTTDTLHILRIYRIFRPDPTGYLHGDDDDDEEAEWVPLDPDGHTVVIELTSTVGGKLDATHFTHASVLASTPSTGQGRSGANAAATAVAGALDKDTSLEDAIAHIEAVAKSLRGFVDLKREKVDF</sequence>
<dbReference type="EMBL" id="OOIP01000016">
    <property type="protein sequence ID" value="SPO39921.1"/>
    <property type="molecule type" value="Genomic_DNA"/>
</dbReference>
<feature type="region of interest" description="Disordered" evidence="1">
    <location>
        <begin position="1"/>
        <end position="62"/>
    </location>
</feature>
<evidence type="ECO:0000313" key="3">
    <source>
        <dbReference type="Proteomes" id="UP000323386"/>
    </source>
</evidence>
<dbReference type="Proteomes" id="UP000323386">
    <property type="component" value="Unassembled WGS sequence"/>
</dbReference>
<gene>
    <name evidence="2" type="ORF">PSFLO_05402</name>
</gene>
<evidence type="ECO:0000313" key="2">
    <source>
        <dbReference type="EMBL" id="SPO39921.1"/>
    </source>
</evidence>
<reference evidence="2 3" key="1">
    <citation type="submission" date="2018-03" db="EMBL/GenBank/DDBJ databases">
        <authorList>
            <person name="Guldener U."/>
        </authorList>
    </citation>
    <scope>NUCLEOTIDE SEQUENCE [LARGE SCALE GENOMIC DNA]</scope>
    <source>
        <strain evidence="2 3">DAOM196992</strain>
    </source>
</reference>
<dbReference type="OrthoDB" id="2546643at2759"/>
<name>A0A5C3F961_9BASI</name>
<feature type="region of interest" description="Disordered" evidence="1">
    <location>
        <begin position="184"/>
        <end position="207"/>
    </location>
</feature>
<dbReference type="AlphaFoldDB" id="A0A5C3F961"/>
<feature type="compositionally biased region" description="Low complexity" evidence="1">
    <location>
        <begin position="20"/>
        <end position="59"/>
    </location>
</feature>
<keyword evidence="3" id="KW-1185">Reference proteome</keyword>
<accession>A0A5C3F961</accession>
<proteinExistence type="predicted"/>
<evidence type="ECO:0000256" key="1">
    <source>
        <dbReference type="SAM" id="MobiDB-lite"/>
    </source>
</evidence>
<protein>
    <submittedName>
        <fullName evidence="2">Uncharacterized protein</fullName>
    </submittedName>
</protein>